<dbReference type="CDD" id="cd00475">
    <property type="entry name" value="Cis_IPPS"/>
    <property type="match status" value="1"/>
</dbReference>
<protein>
    <recommendedName>
        <fullName evidence="2">Isoprenyl transferase</fullName>
        <ecNumber evidence="2">2.5.1.-</ecNumber>
    </recommendedName>
</protein>
<feature type="binding site" evidence="2">
    <location>
        <position position="188"/>
    </location>
    <ligand>
        <name>substrate</name>
    </ligand>
</feature>
<dbReference type="SUPFAM" id="SSF64005">
    <property type="entry name" value="Undecaprenyl diphosphate synthase"/>
    <property type="match status" value="1"/>
</dbReference>
<keyword evidence="2" id="KW-0460">Magnesium</keyword>
<feature type="binding site" evidence="2">
    <location>
        <position position="37"/>
    </location>
    <ligand>
        <name>substrate</name>
    </ligand>
</feature>
<feature type="binding site" evidence="2">
    <location>
        <position position="33"/>
    </location>
    <ligand>
        <name>substrate</name>
    </ligand>
</feature>
<comment type="similarity">
    <text evidence="2">Belongs to the UPP synthase family.</text>
</comment>
<feature type="binding site" evidence="2">
    <location>
        <begin position="21"/>
        <end position="24"/>
    </location>
    <ligand>
        <name>substrate</name>
    </ligand>
</feature>
<dbReference type="NCBIfam" id="TIGR00055">
    <property type="entry name" value="uppS"/>
    <property type="match status" value="1"/>
</dbReference>
<feature type="binding site" evidence="2">
    <location>
        <begin position="65"/>
        <end position="67"/>
    </location>
    <ligand>
        <name>substrate</name>
    </ligand>
</feature>
<feature type="active site" evidence="2">
    <location>
        <position position="20"/>
    </location>
</feature>
<sequence length="255" mass="28741">MNFSKISEQSLPGHVAVIMDGNGRWAKQRRLPRVEGHRRGVRAVNACTEAARRAGIRSLTLFAFSSENWKRPADEVSALMSLFVQVLRVQQPRLLKYDIRLRVAGDTSVFNPELRDLIAETEQATSGCRGMTLTICANYGGRWDIAQAVRRLLWEEPLAASHPEMIDEESIGRHLALDWAGDVDLLIRTGGESRLSNFLLWQSAYAELYFTPELWPDFTEKSFLAALRWYAGRERRFGLTSEQVASGALPSGRGF</sequence>
<feature type="active site" description="Proton acceptor" evidence="2">
    <location>
        <position position="68"/>
    </location>
</feature>
<organism evidence="3 4">
    <name type="scientific">Mesosutterella porci</name>
    <dbReference type="NCBI Taxonomy" id="2915351"/>
    <lineage>
        <taxon>Bacteria</taxon>
        <taxon>Pseudomonadati</taxon>
        <taxon>Pseudomonadota</taxon>
        <taxon>Betaproteobacteria</taxon>
        <taxon>Burkholderiales</taxon>
        <taxon>Sutterellaceae</taxon>
        <taxon>Mesosutterella</taxon>
    </lineage>
</organism>
<comment type="cofactor">
    <cofactor evidence="2">
        <name>Mg(2+)</name>
        <dbReference type="ChEBI" id="CHEBI:18420"/>
    </cofactor>
    <text evidence="2">Binds 2 magnesium ions per subunit.</text>
</comment>
<dbReference type="RefSeq" id="WP_237978559.1">
    <property type="nucleotide sequence ID" value="NZ_JAKNCT010000006.1"/>
</dbReference>
<keyword evidence="4" id="KW-1185">Reference proteome</keyword>
<dbReference type="PROSITE" id="PS01066">
    <property type="entry name" value="UPP_SYNTHASE"/>
    <property type="match status" value="1"/>
</dbReference>
<name>A0ABS9MQK4_9BURK</name>
<reference evidence="3 4" key="1">
    <citation type="submission" date="2022-02" db="EMBL/GenBank/DDBJ databases">
        <title>Mesosutterella porci, a novel member of the family Sutterellaceae from pig feces.</title>
        <authorList>
            <person name="Wylensek D."/>
            <person name="Clavel T."/>
        </authorList>
    </citation>
    <scope>NUCLEOTIDE SEQUENCE [LARGE SCALE GENOMIC DNA]</scope>
    <source>
        <strain evidence="4">oilRF-744-wt-GAM-9</strain>
    </source>
</reference>
<dbReference type="EMBL" id="JAKNCT010000006">
    <property type="protein sequence ID" value="MCG5030903.1"/>
    <property type="molecule type" value="Genomic_DNA"/>
</dbReference>
<comment type="caution">
    <text evidence="3">The sequence shown here is derived from an EMBL/GenBank/DDBJ whole genome shotgun (WGS) entry which is preliminary data.</text>
</comment>
<dbReference type="GO" id="GO:0016740">
    <property type="term" value="F:transferase activity"/>
    <property type="evidence" value="ECO:0007669"/>
    <property type="project" value="UniProtKB-KW"/>
</dbReference>
<dbReference type="Pfam" id="PF01255">
    <property type="entry name" value="Prenyltransf"/>
    <property type="match status" value="1"/>
</dbReference>
<gene>
    <name evidence="3" type="primary">uppS</name>
    <name evidence="3" type="ORF">MAF45_05520</name>
</gene>
<dbReference type="InterPro" id="IPR001441">
    <property type="entry name" value="UPP_synth-like"/>
</dbReference>
<evidence type="ECO:0000256" key="2">
    <source>
        <dbReference type="HAMAP-Rule" id="MF_01139"/>
    </source>
</evidence>
<dbReference type="InterPro" id="IPR018520">
    <property type="entry name" value="UPP_synth-like_CS"/>
</dbReference>
<comment type="subunit">
    <text evidence="2">Homodimer.</text>
</comment>
<feature type="binding site" evidence="2">
    <location>
        <position position="25"/>
    </location>
    <ligand>
        <name>substrate</name>
    </ligand>
</feature>
<comment type="function">
    <text evidence="2">Catalyzes the condensation of isopentenyl diphosphate (IPP) with allylic pyrophosphates generating different type of terpenoids.</text>
</comment>
<dbReference type="Gene3D" id="3.40.1180.10">
    <property type="entry name" value="Decaprenyl diphosphate synthase-like"/>
    <property type="match status" value="1"/>
</dbReference>
<accession>A0ABS9MQK4</accession>
<dbReference type="Proteomes" id="UP001297600">
    <property type="component" value="Unassembled WGS sequence"/>
</dbReference>
<proteinExistence type="inferred from homology"/>
<dbReference type="HAMAP" id="MF_01139">
    <property type="entry name" value="ISPT"/>
    <property type="match status" value="1"/>
</dbReference>
<dbReference type="EC" id="2.5.1.-" evidence="2"/>
<evidence type="ECO:0000313" key="4">
    <source>
        <dbReference type="Proteomes" id="UP001297600"/>
    </source>
</evidence>
<keyword evidence="1 2" id="KW-0808">Transferase</keyword>
<feature type="binding site" evidence="2">
    <location>
        <position position="20"/>
    </location>
    <ligand>
        <name>Mg(2+)</name>
        <dbReference type="ChEBI" id="CHEBI:18420"/>
    </ligand>
</feature>
<feature type="binding site" evidence="2">
    <location>
        <begin position="194"/>
        <end position="196"/>
    </location>
    <ligand>
        <name>substrate</name>
    </ligand>
</feature>
<keyword evidence="2" id="KW-0479">Metal-binding</keyword>
<dbReference type="PANTHER" id="PTHR10291:SF0">
    <property type="entry name" value="DEHYDRODOLICHYL DIPHOSPHATE SYNTHASE 2"/>
    <property type="match status" value="1"/>
</dbReference>
<feature type="binding site" evidence="2">
    <location>
        <position position="71"/>
    </location>
    <ligand>
        <name>substrate</name>
    </ligand>
</feature>
<evidence type="ECO:0000256" key="1">
    <source>
        <dbReference type="ARBA" id="ARBA00022679"/>
    </source>
</evidence>
<dbReference type="InterPro" id="IPR036424">
    <property type="entry name" value="UPP_synth-like_sf"/>
</dbReference>
<evidence type="ECO:0000313" key="3">
    <source>
        <dbReference type="EMBL" id="MCG5030903.1"/>
    </source>
</evidence>
<feature type="binding site" evidence="2">
    <location>
        <position position="207"/>
    </location>
    <ligand>
        <name>Mg(2+)</name>
        <dbReference type="ChEBI" id="CHEBI:18420"/>
    </ligand>
</feature>
<dbReference type="PANTHER" id="PTHR10291">
    <property type="entry name" value="DEHYDRODOLICHYL DIPHOSPHATE SYNTHASE FAMILY MEMBER"/>
    <property type="match status" value="1"/>
</dbReference>
<feature type="binding site" evidence="2">
    <location>
        <position position="69"/>
    </location>
    <ligand>
        <name>substrate</name>
    </ligand>
</feature>